<dbReference type="Pfam" id="PF11378">
    <property type="entry name" value="DUF3181"/>
    <property type="match status" value="1"/>
</dbReference>
<dbReference type="InterPro" id="IPR021518">
    <property type="entry name" value="DUF3181"/>
</dbReference>
<dbReference type="EMBL" id="CP098611">
    <property type="protein sequence ID" value="USR92749.1"/>
    <property type="molecule type" value="Genomic_DNA"/>
</dbReference>
<reference evidence="1" key="1">
    <citation type="submission" date="2022-06" db="EMBL/GenBank/DDBJ databases">
        <title>Genome sequence of Phormidium yuhuli AB48 isolated from an industrial photobioreactor environment.</title>
        <authorList>
            <person name="Qiu Y."/>
            <person name="Noonan A.J.C."/>
            <person name="Dofher K."/>
            <person name="Koch M."/>
            <person name="Kieft B."/>
            <person name="Lin X."/>
            <person name="Ziels R.M."/>
            <person name="Hallam S.J."/>
        </authorList>
    </citation>
    <scope>NUCLEOTIDE SEQUENCE</scope>
    <source>
        <strain evidence="1">AB48</strain>
    </source>
</reference>
<name>A0ABY5AU47_9CYAN</name>
<dbReference type="RefSeq" id="WP_252664903.1">
    <property type="nucleotide sequence ID" value="NZ_CP098611.1"/>
</dbReference>
<keyword evidence="2" id="KW-1185">Reference proteome</keyword>
<dbReference type="Proteomes" id="UP001056708">
    <property type="component" value="Chromosome"/>
</dbReference>
<gene>
    <name evidence="1" type="ORF">NEA10_08570</name>
</gene>
<organism evidence="1 2">
    <name type="scientific">Phormidium yuhuli AB48</name>
    <dbReference type="NCBI Taxonomy" id="2940671"/>
    <lineage>
        <taxon>Bacteria</taxon>
        <taxon>Bacillati</taxon>
        <taxon>Cyanobacteriota</taxon>
        <taxon>Cyanophyceae</taxon>
        <taxon>Oscillatoriophycideae</taxon>
        <taxon>Oscillatoriales</taxon>
        <taxon>Oscillatoriaceae</taxon>
        <taxon>Phormidium</taxon>
        <taxon>Phormidium yuhuli</taxon>
    </lineage>
</organism>
<accession>A0ABY5AU47</accession>
<evidence type="ECO:0000313" key="1">
    <source>
        <dbReference type="EMBL" id="USR92749.1"/>
    </source>
</evidence>
<sequence length="101" mass="11410">MTASTREIEKLAAEIADKIYLDVAKWHLYLGDAHLHIPLAERFYPLLEADSLTEAALESVLQEISVPVGGGRRELPLRDLLPRAGQQDLMELLEIYQKDNL</sequence>
<protein>
    <submittedName>
        <fullName evidence="1">DUF3181 family protein</fullName>
    </submittedName>
</protein>
<proteinExistence type="predicted"/>
<evidence type="ECO:0000313" key="2">
    <source>
        <dbReference type="Proteomes" id="UP001056708"/>
    </source>
</evidence>